<dbReference type="SMART" id="SM01052">
    <property type="entry name" value="CAP_GLY"/>
    <property type="match status" value="1"/>
</dbReference>
<dbReference type="InterPro" id="IPR000938">
    <property type="entry name" value="CAP-Gly_domain"/>
</dbReference>
<sequence>ISRIPQIAQYAITQSHVGRAVQVGEKAGVLRYVGVVQFAKGVWCGVELNSACGKNNGTVNGVWYFECAPRRGLMAPLAKVSLTEAAPHSGSGPYSILCGLEGDGDAAKRRRTTASSSMEPAQKPTSLPLEGDSGKRDSLDCEESLGILTPDQMVDFTQCSALDYDKLFEGAGQSPTNPEFSFLLKTDTTMNLELSLDPLGARGDDTPSPEELPLDATPLVKAEAAKGGGAKASSIITSITSITSLDTGYQ</sequence>
<dbReference type="PANTHER" id="PTHR18916:SF93">
    <property type="entry name" value="RESTIN HOMOLOG"/>
    <property type="match status" value="1"/>
</dbReference>
<evidence type="ECO:0000313" key="4">
    <source>
        <dbReference type="Proteomes" id="UP000019118"/>
    </source>
</evidence>
<organism evidence="3 4">
    <name type="scientific">Dendroctonus ponderosae</name>
    <name type="common">Mountain pine beetle</name>
    <dbReference type="NCBI Taxonomy" id="77166"/>
    <lineage>
        <taxon>Eukaryota</taxon>
        <taxon>Metazoa</taxon>
        <taxon>Ecdysozoa</taxon>
        <taxon>Arthropoda</taxon>
        <taxon>Hexapoda</taxon>
        <taxon>Insecta</taxon>
        <taxon>Pterygota</taxon>
        <taxon>Neoptera</taxon>
        <taxon>Endopterygota</taxon>
        <taxon>Coleoptera</taxon>
        <taxon>Polyphaga</taxon>
        <taxon>Cucujiformia</taxon>
        <taxon>Curculionidae</taxon>
        <taxon>Scolytinae</taxon>
        <taxon>Dendroctonus</taxon>
    </lineage>
</organism>
<dbReference type="PROSITE" id="PS50245">
    <property type="entry name" value="CAP_GLY_2"/>
    <property type="match status" value="1"/>
</dbReference>
<reference evidence="4" key="1">
    <citation type="journal article" date="2013" name="Genome Biol.">
        <title>Draft genome of the mountain pine beetle, Dendroctonus ponderosae Hopkins, a major forest pest.</title>
        <authorList>
            <person name="Keeling C.I."/>
            <person name="Yuen M.M."/>
            <person name="Liao N.Y."/>
            <person name="Docking T.R."/>
            <person name="Chan S.K."/>
            <person name="Taylor G.A."/>
            <person name="Palmquist D.L."/>
            <person name="Jackman S.D."/>
            <person name="Nguyen A."/>
            <person name="Li M."/>
            <person name="Henderson H."/>
            <person name="Janes J.K."/>
            <person name="Zhao Y."/>
            <person name="Pandoh P."/>
            <person name="Moore R."/>
            <person name="Sperling F.A."/>
            <person name="Huber D.P."/>
            <person name="Birol I."/>
            <person name="Jones S.J."/>
            <person name="Bohlmann J."/>
        </authorList>
    </citation>
    <scope>NUCLEOTIDE SEQUENCE</scope>
</reference>
<dbReference type="Pfam" id="PF01302">
    <property type="entry name" value="CAP_GLY"/>
    <property type="match status" value="1"/>
</dbReference>
<dbReference type="Gene3D" id="2.30.30.190">
    <property type="entry name" value="CAP Gly-rich-like domain"/>
    <property type="match status" value="1"/>
</dbReference>
<keyword evidence="4" id="KW-1185">Reference proteome</keyword>
<feature type="region of interest" description="Disordered" evidence="1">
    <location>
        <begin position="108"/>
        <end position="138"/>
    </location>
</feature>
<name>A0AAR5QI93_DENPD</name>
<dbReference type="InterPro" id="IPR036859">
    <property type="entry name" value="CAP-Gly_dom_sf"/>
</dbReference>
<dbReference type="Proteomes" id="UP000019118">
    <property type="component" value="Unassembled WGS sequence"/>
</dbReference>
<dbReference type="AlphaFoldDB" id="A0AAR5QI93"/>
<accession>A0AAR5QI93</accession>
<dbReference type="SUPFAM" id="SSF74924">
    <property type="entry name" value="Cap-Gly domain"/>
    <property type="match status" value="1"/>
</dbReference>
<evidence type="ECO:0000313" key="3">
    <source>
        <dbReference type="EnsemblMetazoa" id="XP_019772944.1"/>
    </source>
</evidence>
<evidence type="ECO:0000256" key="1">
    <source>
        <dbReference type="SAM" id="MobiDB-lite"/>
    </source>
</evidence>
<dbReference type="PANTHER" id="PTHR18916">
    <property type="entry name" value="DYNACTIN 1-RELATED MICROTUBULE-BINDING"/>
    <property type="match status" value="1"/>
</dbReference>
<reference evidence="3" key="2">
    <citation type="submission" date="2024-08" db="UniProtKB">
        <authorList>
            <consortium name="EnsemblMetazoa"/>
        </authorList>
    </citation>
    <scope>IDENTIFICATION</scope>
</reference>
<dbReference type="PROSITE" id="PS00845">
    <property type="entry name" value="CAP_GLY_1"/>
    <property type="match status" value="1"/>
</dbReference>
<protein>
    <recommendedName>
        <fullName evidence="2">CAP-Gly domain-containing protein</fullName>
    </recommendedName>
</protein>
<dbReference type="EnsemblMetazoa" id="XM_019917385.1">
    <property type="protein sequence ID" value="XP_019772944.1"/>
    <property type="gene ID" value="LOC109546423"/>
</dbReference>
<evidence type="ECO:0000259" key="2">
    <source>
        <dbReference type="PROSITE" id="PS50245"/>
    </source>
</evidence>
<feature type="compositionally biased region" description="Polar residues" evidence="1">
    <location>
        <begin position="113"/>
        <end position="125"/>
    </location>
</feature>
<feature type="domain" description="CAP-Gly" evidence="2">
    <location>
        <begin position="34"/>
        <end position="76"/>
    </location>
</feature>
<proteinExistence type="predicted"/>